<dbReference type="Pfam" id="PF06235">
    <property type="entry name" value="NAD4L"/>
    <property type="match status" value="1"/>
</dbReference>
<protein>
    <submittedName>
        <fullName evidence="3">NADH dehydrogenase subunit 4L</fullName>
    </submittedName>
</protein>
<dbReference type="AlphaFoldDB" id="A0A0E3Y6M0"/>
<keyword evidence="1" id="KW-0812">Transmembrane</keyword>
<feature type="transmembrane region" description="Helical" evidence="1">
    <location>
        <begin position="51"/>
        <end position="72"/>
    </location>
</feature>
<organism evidence="3">
    <name type="scientific">Eurytrema pancreaticum</name>
    <name type="common">Pancreas fluke</name>
    <dbReference type="NCBI Taxonomy" id="374591"/>
    <lineage>
        <taxon>Eukaryota</taxon>
        <taxon>Metazoa</taxon>
        <taxon>Spiralia</taxon>
        <taxon>Lophotrochozoa</taxon>
        <taxon>Platyhelminthes</taxon>
        <taxon>Trematoda</taxon>
        <taxon>Digenea</taxon>
        <taxon>Plagiorchiida</taxon>
        <taxon>Xiphidiata</taxon>
        <taxon>Gorgoderoidea</taxon>
        <taxon>Dicrocoeliidae</taxon>
        <taxon>Eurytrema</taxon>
    </lineage>
</organism>
<evidence type="ECO:0000313" key="3">
    <source>
        <dbReference type="EMBL" id="AKC58417.1"/>
    </source>
</evidence>
<keyword evidence="1" id="KW-0472">Membrane</keyword>
<accession>A0A0E3Y6M0</accession>
<sequence length="87" mass="9633">MSRSLLTIAMLLILLSFVLSVTRLLSCLIVLENMNVLLLFNCLVCEVSEPRIFFLTLMVVFTVEAVMGLVILARLWDSSGLMAIVGV</sequence>
<gene>
    <name evidence="3" type="primary">nad4L</name>
</gene>
<keyword evidence="1" id="KW-1133">Transmembrane helix</keyword>
<reference evidence="3" key="1">
    <citation type="journal article" date="2016" name="Gene">
        <title>Sequencing and characterization of the complete mitochondrial genome from the pancreatic fluke Eurytrema pancreaticum (Trematoda: Dicrocoeliidae).</title>
        <authorList>
            <person name="Chang Q.C."/>
            <person name="Liu G.H."/>
            <person name="Gao J.F."/>
            <person name="Zheng X."/>
            <person name="Zhang Y."/>
            <person name="Duan H."/>
            <person name="Yue D.M."/>
            <person name="Fu X."/>
            <person name="Su X."/>
            <person name="Gao Y."/>
            <person name="Wang C.R."/>
        </authorList>
    </citation>
    <scope>NUCLEOTIDE SEQUENCE</scope>
    <source>
        <strain evidence="3">Heilongjiang</strain>
    </source>
</reference>
<name>A0A0E3Y6M0_EUTPN</name>
<geneLocation type="mitochondrion" evidence="3"/>
<feature type="chain" id="PRO_5002415123" evidence="2">
    <location>
        <begin position="21"/>
        <end position="87"/>
    </location>
</feature>
<evidence type="ECO:0000256" key="1">
    <source>
        <dbReference type="SAM" id="Phobius"/>
    </source>
</evidence>
<keyword evidence="2" id="KW-0732">Signal</keyword>
<dbReference type="Gene3D" id="1.10.287.3510">
    <property type="match status" value="1"/>
</dbReference>
<keyword evidence="3" id="KW-0496">Mitochondrion</keyword>
<evidence type="ECO:0000256" key="2">
    <source>
        <dbReference type="SAM" id="SignalP"/>
    </source>
</evidence>
<dbReference type="EMBL" id="KP241855">
    <property type="protein sequence ID" value="AKC58417.1"/>
    <property type="molecule type" value="Genomic_DNA"/>
</dbReference>
<feature type="signal peptide" evidence="2">
    <location>
        <begin position="1"/>
        <end position="20"/>
    </location>
</feature>
<proteinExistence type="predicted"/>
<dbReference type="InterPro" id="IPR009356">
    <property type="entry name" value="NAD_DH_su4L"/>
</dbReference>